<feature type="compositionally biased region" description="Basic and acidic residues" evidence="1">
    <location>
        <begin position="77"/>
        <end position="87"/>
    </location>
</feature>
<feature type="compositionally biased region" description="Basic and acidic residues" evidence="1">
    <location>
        <begin position="187"/>
        <end position="199"/>
    </location>
</feature>
<evidence type="ECO:0000313" key="3">
    <source>
        <dbReference type="Proteomes" id="UP000807469"/>
    </source>
</evidence>
<evidence type="ECO:0000313" key="2">
    <source>
        <dbReference type="EMBL" id="KAF9471106.1"/>
    </source>
</evidence>
<name>A0A9P5YNM5_9AGAR</name>
<comment type="caution">
    <text evidence="2">The sequence shown here is derived from an EMBL/GenBank/DDBJ whole genome shotgun (WGS) entry which is preliminary data.</text>
</comment>
<keyword evidence="3" id="KW-1185">Reference proteome</keyword>
<sequence>MTVLQNFILQEIQAISTFNFNRHVRLPAPALASSLPLHINPEQDVDVAEGAEERSKRHPGGMMTHHPPVEQNISESTTKKEGEKDNRGGPGAGDPTASRFDNAARCPRIPPSSQLPPLSPVIRFPPRYSTTAPPSKPLHGATSSRRGTFSQTQDVDIVWETQKTGGNNSRGDDELSSPCRTSANRHVGGERNSRGDPRAGDLPGQPRKGYERAGDAAAYPRAAARLYLLSPVNGTGRRAPLEVD</sequence>
<organism evidence="2 3">
    <name type="scientific">Pholiota conissans</name>
    <dbReference type="NCBI Taxonomy" id="109636"/>
    <lineage>
        <taxon>Eukaryota</taxon>
        <taxon>Fungi</taxon>
        <taxon>Dikarya</taxon>
        <taxon>Basidiomycota</taxon>
        <taxon>Agaricomycotina</taxon>
        <taxon>Agaricomycetes</taxon>
        <taxon>Agaricomycetidae</taxon>
        <taxon>Agaricales</taxon>
        <taxon>Agaricineae</taxon>
        <taxon>Strophariaceae</taxon>
        <taxon>Pholiota</taxon>
    </lineage>
</organism>
<accession>A0A9P5YNM5</accession>
<dbReference type="EMBL" id="MU155759">
    <property type="protein sequence ID" value="KAF9471106.1"/>
    <property type="molecule type" value="Genomic_DNA"/>
</dbReference>
<reference evidence="2" key="1">
    <citation type="submission" date="2020-11" db="EMBL/GenBank/DDBJ databases">
        <authorList>
            <consortium name="DOE Joint Genome Institute"/>
            <person name="Ahrendt S."/>
            <person name="Riley R."/>
            <person name="Andreopoulos W."/>
            <person name="Labutti K."/>
            <person name="Pangilinan J."/>
            <person name="Ruiz-Duenas F.J."/>
            <person name="Barrasa J.M."/>
            <person name="Sanchez-Garcia M."/>
            <person name="Camarero S."/>
            <person name="Miyauchi S."/>
            <person name="Serrano A."/>
            <person name="Linde D."/>
            <person name="Babiker R."/>
            <person name="Drula E."/>
            <person name="Ayuso-Fernandez I."/>
            <person name="Pacheco R."/>
            <person name="Padilla G."/>
            <person name="Ferreira P."/>
            <person name="Barriuso J."/>
            <person name="Kellner H."/>
            <person name="Castanera R."/>
            <person name="Alfaro M."/>
            <person name="Ramirez L."/>
            <person name="Pisabarro A.G."/>
            <person name="Kuo A."/>
            <person name="Tritt A."/>
            <person name="Lipzen A."/>
            <person name="He G."/>
            <person name="Yan M."/>
            <person name="Ng V."/>
            <person name="Cullen D."/>
            <person name="Martin F."/>
            <person name="Rosso M.-N."/>
            <person name="Henrissat B."/>
            <person name="Hibbett D."/>
            <person name="Martinez A.T."/>
            <person name="Grigoriev I.V."/>
        </authorList>
    </citation>
    <scope>NUCLEOTIDE SEQUENCE</scope>
    <source>
        <strain evidence="2">CIRM-BRFM 674</strain>
    </source>
</reference>
<dbReference type="AlphaFoldDB" id="A0A9P5YNM5"/>
<gene>
    <name evidence="2" type="ORF">BDN70DRAFT_901604</name>
</gene>
<protein>
    <submittedName>
        <fullName evidence="2">Uncharacterized protein</fullName>
    </submittedName>
</protein>
<proteinExistence type="predicted"/>
<evidence type="ECO:0000256" key="1">
    <source>
        <dbReference type="SAM" id="MobiDB-lite"/>
    </source>
</evidence>
<feature type="compositionally biased region" description="Polar residues" evidence="1">
    <location>
        <begin position="141"/>
        <end position="154"/>
    </location>
</feature>
<dbReference type="Proteomes" id="UP000807469">
    <property type="component" value="Unassembled WGS sequence"/>
</dbReference>
<feature type="region of interest" description="Disordered" evidence="1">
    <location>
        <begin position="47"/>
        <end position="216"/>
    </location>
</feature>
<feature type="compositionally biased region" description="Pro residues" evidence="1">
    <location>
        <begin position="108"/>
        <end position="119"/>
    </location>
</feature>